<dbReference type="GO" id="GO:0004526">
    <property type="term" value="F:ribonuclease P activity"/>
    <property type="evidence" value="ECO:0007669"/>
    <property type="project" value="EnsemblFungi"/>
</dbReference>
<dbReference type="InterPro" id="IPR036882">
    <property type="entry name" value="Alba-like_dom_sf"/>
</dbReference>
<dbReference type="GO" id="GO:0034965">
    <property type="term" value="P:intronic box C/D snoRNA processing"/>
    <property type="evidence" value="ECO:0007669"/>
    <property type="project" value="EnsemblFungi"/>
</dbReference>
<dbReference type="GO" id="GO:0000171">
    <property type="term" value="F:ribonuclease MRP activity"/>
    <property type="evidence" value="ECO:0007669"/>
    <property type="project" value="EnsemblFungi"/>
</dbReference>
<dbReference type="RefSeq" id="XP_001642336.1">
    <property type="nucleotide sequence ID" value="XM_001642286.1"/>
</dbReference>
<evidence type="ECO:0000256" key="2">
    <source>
        <dbReference type="ARBA" id="ARBA00022694"/>
    </source>
</evidence>
<proteinExistence type="predicted"/>
<dbReference type="GO" id="GO:0005697">
    <property type="term" value="C:telomerase holoenzyme complex"/>
    <property type="evidence" value="ECO:0007669"/>
    <property type="project" value="EnsemblFungi"/>
</dbReference>
<dbReference type="eggNOG" id="ENOG502S59H">
    <property type="taxonomic scope" value="Eukaryota"/>
</dbReference>
<dbReference type="HOGENOM" id="CLU_133944_0_0_1"/>
<feature type="compositionally biased region" description="Basic and acidic residues" evidence="4">
    <location>
        <begin position="105"/>
        <end position="128"/>
    </location>
</feature>
<dbReference type="GO" id="GO:0000294">
    <property type="term" value="P:nuclear-transcribed mRNA catabolic process, RNase MRP-dependent"/>
    <property type="evidence" value="ECO:0007669"/>
    <property type="project" value="EnsemblFungi"/>
</dbReference>
<dbReference type="OrthoDB" id="5416589at2759"/>
<dbReference type="InterPro" id="IPR014612">
    <property type="entry name" value="Pop7/Rpp20"/>
</dbReference>
<dbReference type="STRING" id="436907.A7TTC1"/>
<dbReference type="PhylomeDB" id="A7TTC1"/>
<protein>
    <submittedName>
        <fullName evidence="5">Uncharacterized protein</fullName>
    </submittedName>
</protein>
<dbReference type="GO" id="GO:0005655">
    <property type="term" value="C:nucleolar ribonuclease P complex"/>
    <property type="evidence" value="ECO:0007669"/>
    <property type="project" value="EnsemblFungi"/>
</dbReference>
<dbReference type="PANTHER" id="PTHR28256">
    <property type="entry name" value="RIBONUCLEASES P/MRP PROTEIN SUBUNIT POP7"/>
    <property type="match status" value="1"/>
</dbReference>
<dbReference type="GeneID" id="5542484"/>
<dbReference type="GO" id="GO:0001682">
    <property type="term" value="P:tRNA 5'-leader removal"/>
    <property type="evidence" value="ECO:0007669"/>
    <property type="project" value="EnsemblFungi"/>
</dbReference>
<dbReference type="GO" id="GO:0000172">
    <property type="term" value="C:ribonuclease MRP complex"/>
    <property type="evidence" value="ECO:0007669"/>
    <property type="project" value="EnsemblFungi"/>
</dbReference>
<dbReference type="GO" id="GO:0003723">
    <property type="term" value="F:RNA binding"/>
    <property type="evidence" value="ECO:0007669"/>
    <property type="project" value="EnsemblFungi"/>
</dbReference>
<dbReference type="KEGG" id="vpo:Kpol_242p1"/>
<keyword evidence="6" id="KW-1185">Reference proteome</keyword>
<dbReference type="InParanoid" id="A7TTC1"/>
<evidence type="ECO:0000313" key="5">
    <source>
        <dbReference type="EMBL" id="EDO14478.1"/>
    </source>
</evidence>
<comment type="subcellular location">
    <subcellularLocation>
        <location evidence="1">Nucleus</location>
    </subcellularLocation>
</comment>
<accession>A7TTC1</accession>
<keyword evidence="3" id="KW-0539">Nucleus</keyword>
<organism evidence="6">
    <name type="scientific">Vanderwaltozyma polyspora (strain ATCC 22028 / DSM 70294 / BCRC 21397 / CBS 2163 / NBRC 10782 / NRRL Y-8283 / UCD 57-17)</name>
    <name type="common">Kluyveromyces polysporus</name>
    <dbReference type="NCBI Taxonomy" id="436907"/>
    <lineage>
        <taxon>Eukaryota</taxon>
        <taxon>Fungi</taxon>
        <taxon>Dikarya</taxon>
        <taxon>Ascomycota</taxon>
        <taxon>Saccharomycotina</taxon>
        <taxon>Saccharomycetes</taxon>
        <taxon>Saccharomycetales</taxon>
        <taxon>Saccharomycetaceae</taxon>
        <taxon>Vanderwaltozyma</taxon>
    </lineage>
</organism>
<feature type="region of interest" description="Disordered" evidence="4">
    <location>
        <begin position="98"/>
        <end position="142"/>
    </location>
</feature>
<keyword evidence="2" id="KW-0819">tRNA processing</keyword>
<reference evidence="5 6" key="1">
    <citation type="journal article" date="2007" name="Proc. Natl. Acad. Sci. U.S.A.">
        <title>Independent sorting-out of thousands of duplicated gene pairs in two yeast species descended from a whole-genome duplication.</title>
        <authorList>
            <person name="Scannell D.R."/>
            <person name="Frank A.C."/>
            <person name="Conant G.C."/>
            <person name="Byrne K.P."/>
            <person name="Woolfit M."/>
            <person name="Wolfe K.H."/>
        </authorList>
    </citation>
    <scope>NUCLEOTIDE SEQUENCE [LARGE SCALE GENOMIC DNA]</scope>
    <source>
        <strain evidence="6">ATCC 22028 / DSM 70294 / BCRC 21397 / CBS 2163 / NBRC 10782 / NRRL Y-8283 / UCD 57-17</strain>
    </source>
</reference>
<dbReference type="AlphaFoldDB" id="A7TTC1"/>
<dbReference type="FunCoup" id="A7TTC1">
    <property type="interactions" value="103"/>
</dbReference>
<evidence type="ECO:0000256" key="3">
    <source>
        <dbReference type="ARBA" id="ARBA00023242"/>
    </source>
</evidence>
<dbReference type="Gene3D" id="3.30.110.20">
    <property type="entry name" value="Alba-like domain"/>
    <property type="match status" value="1"/>
</dbReference>
<gene>
    <name evidence="5" type="ORF">Kpol_242p1</name>
</gene>
<sequence length="142" mass="16327">MQEKGYRLIRKCPSIKTMAHKEIKTTIYVKSITPYVSALKRITKCLETLDKHGATYVKVLGMGKAIEKTLSLGCHFQENKNRKVDIFTKSIPVLDEVEVEDEDEAKDKDKDENKDGNEEQDSDRETIMKKRTVPGIELHIYP</sequence>
<dbReference type="EMBL" id="DS480559">
    <property type="protein sequence ID" value="EDO14478.1"/>
    <property type="molecule type" value="Genomic_DNA"/>
</dbReference>
<dbReference type="PANTHER" id="PTHR28256:SF1">
    <property type="entry name" value="RIBONUCLEASES P_MRP PROTEIN SUBUNIT POP7"/>
    <property type="match status" value="1"/>
</dbReference>
<dbReference type="GO" id="GO:0000460">
    <property type="term" value="P:maturation of 5.8S rRNA"/>
    <property type="evidence" value="ECO:0007669"/>
    <property type="project" value="EnsemblFungi"/>
</dbReference>
<evidence type="ECO:0000313" key="6">
    <source>
        <dbReference type="Proteomes" id="UP000000267"/>
    </source>
</evidence>
<name>A7TTC1_VANPO</name>
<evidence type="ECO:0000256" key="4">
    <source>
        <dbReference type="SAM" id="MobiDB-lite"/>
    </source>
</evidence>
<evidence type="ECO:0000256" key="1">
    <source>
        <dbReference type="ARBA" id="ARBA00004123"/>
    </source>
</evidence>
<dbReference type="OMA" id="GQADIDM"/>
<dbReference type="InterPro" id="IPR020241">
    <property type="entry name" value="RNase_P/MRP_Pop7_fungi"/>
</dbReference>
<dbReference type="Pfam" id="PF12328">
    <property type="entry name" value="Rpp20"/>
    <property type="match status" value="1"/>
</dbReference>
<dbReference type="Proteomes" id="UP000000267">
    <property type="component" value="Unassembled WGS sequence"/>
</dbReference>